<dbReference type="Proteomes" id="UP001066276">
    <property type="component" value="Chromosome 6"/>
</dbReference>
<feature type="compositionally biased region" description="Basic residues" evidence="1">
    <location>
        <begin position="40"/>
        <end position="53"/>
    </location>
</feature>
<proteinExistence type="predicted"/>
<protein>
    <submittedName>
        <fullName evidence="2">Uncharacterized protein</fullName>
    </submittedName>
</protein>
<accession>A0AAV7QZ01</accession>
<gene>
    <name evidence="2" type="ORF">NDU88_009973</name>
</gene>
<evidence type="ECO:0000313" key="2">
    <source>
        <dbReference type="EMBL" id="KAJ1143668.1"/>
    </source>
</evidence>
<dbReference type="EMBL" id="JANPWB010000010">
    <property type="protein sequence ID" value="KAJ1143668.1"/>
    <property type="molecule type" value="Genomic_DNA"/>
</dbReference>
<dbReference type="AlphaFoldDB" id="A0AAV7QZ01"/>
<name>A0AAV7QZ01_PLEWA</name>
<comment type="caution">
    <text evidence="2">The sequence shown here is derived from an EMBL/GenBank/DDBJ whole genome shotgun (WGS) entry which is preliminary data.</text>
</comment>
<organism evidence="2 3">
    <name type="scientific">Pleurodeles waltl</name>
    <name type="common">Iberian ribbed newt</name>
    <dbReference type="NCBI Taxonomy" id="8319"/>
    <lineage>
        <taxon>Eukaryota</taxon>
        <taxon>Metazoa</taxon>
        <taxon>Chordata</taxon>
        <taxon>Craniata</taxon>
        <taxon>Vertebrata</taxon>
        <taxon>Euteleostomi</taxon>
        <taxon>Amphibia</taxon>
        <taxon>Batrachia</taxon>
        <taxon>Caudata</taxon>
        <taxon>Salamandroidea</taxon>
        <taxon>Salamandridae</taxon>
        <taxon>Pleurodelinae</taxon>
        <taxon>Pleurodeles</taxon>
    </lineage>
</organism>
<feature type="compositionally biased region" description="Polar residues" evidence="1">
    <location>
        <begin position="12"/>
        <end position="23"/>
    </location>
</feature>
<sequence length="85" mass="9496">MLPIASGDREGNQQGKEPSQKQTAPAEVPEQALQSGVKCAHPKLHKGVPRRRRTTQEVVQYRLEWRGPRLGCAQRIPSESAQEPE</sequence>
<reference evidence="2" key="1">
    <citation type="journal article" date="2022" name="bioRxiv">
        <title>Sequencing and chromosome-scale assembly of the giantPleurodeles waltlgenome.</title>
        <authorList>
            <person name="Brown T."/>
            <person name="Elewa A."/>
            <person name="Iarovenko S."/>
            <person name="Subramanian E."/>
            <person name="Araus A.J."/>
            <person name="Petzold A."/>
            <person name="Susuki M."/>
            <person name="Suzuki K.-i.T."/>
            <person name="Hayashi T."/>
            <person name="Toyoda A."/>
            <person name="Oliveira C."/>
            <person name="Osipova E."/>
            <person name="Leigh N.D."/>
            <person name="Simon A."/>
            <person name="Yun M.H."/>
        </authorList>
    </citation>
    <scope>NUCLEOTIDE SEQUENCE</scope>
    <source>
        <strain evidence="2">20211129_DDA</strain>
        <tissue evidence="2">Liver</tissue>
    </source>
</reference>
<feature type="region of interest" description="Disordered" evidence="1">
    <location>
        <begin position="1"/>
        <end position="55"/>
    </location>
</feature>
<evidence type="ECO:0000313" key="3">
    <source>
        <dbReference type="Proteomes" id="UP001066276"/>
    </source>
</evidence>
<evidence type="ECO:0000256" key="1">
    <source>
        <dbReference type="SAM" id="MobiDB-lite"/>
    </source>
</evidence>
<keyword evidence="3" id="KW-1185">Reference proteome</keyword>